<reference evidence="1 2" key="1">
    <citation type="submission" date="2018-09" db="EMBL/GenBank/DDBJ databases">
        <authorList>
            <person name="Grouzdev D.S."/>
            <person name="Krutkina M.S."/>
        </authorList>
    </citation>
    <scope>NUCLEOTIDE SEQUENCE [LARGE SCALE GENOMIC DNA]</scope>
    <source>
        <strain evidence="1 2">RmlP001</strain>
    </source>
</reference>
<accession>A0A4Q2RH32</accession>
<dbReference type="GO" id="GO:0051213">
    <property type="term" value="F:dioxygenase activity"/>
    <property type="evidence" value="ECO:0007669"/>
    <property type="project" value="InterPro"/>
</dbReference>
<dbReference type="Gene3D" id="2.60.120.620">
    <property type="entry name" value="q2cbj1_9rhob like domain"/>
    <property type="match status" value="1"/>
</dbReference>
<protein>
    <recommendedName>
        <fullName evidence="3">2OG-Fe dioxygenase family protein</fullName>
    </recommendedName>
</protein>
<comment type="caution">
    <text evidence="1">The sequence shown here is derived from an EMBL/GenBank/DDBJ whole genome shotgun (WGS) entry which is preliminary data.</text>
</comment>
<dbReference type="Proteomes" id="UP000289411">
    <property type="component" value="Unassembled WGS sequence"/>
</dbReference>
<dbReference type="OrthoDB" id="6681382at2"/>
<gene>
    <name evidence="1" type="ORF">D3272_07350</name>
</gene>
<evidence type="ECO:0000313" key="1">
    <source>
        <dbReference type="EMBL" id="RYB06002.1"/>
    </source>
</evidence>
<keyword evidence="2" id="KW-1185">Reference proteome</keyword>
<organism evidence="1 2">
    <name type="scientific">Lichenibacterium ramalinae</name>
    <dbReference type="NCBI Taxonomy" id="2316527"/>
    <lineage>
        <taxon>Bacteria</taxon>
        <taxon>Pseudomonadati</taxon>
        <taxon>Pseudomonadota</taxon>
        <taxon>Alphaproteobacteria</taxon>
        <taxon>Hyphomicrobiales</taxon>
        <taxon>Lichenihabitantaceae</taxon>
        <taxon>Lichenibacterium</taxon>
    </lineage>
</organism>
<dbReference type="AlphaFoldDB" id="A0A4Q2RH32"/>
<dbReference type="EMBL" id="QYBC01000005">
    <property type="protein sequence ID" value="RYB06002.1"/>
    <property type="molecule type" value="Genomic_DNA"/>
</dbReference>
<dbReference type="RefSeq" id="WP_129218511.1">
    <property type="nucleotide sequence ID" value="NZ_QYBC01000005.1"/>
</dbReference>
<evidence type="ECO:0000313" key="2">
    <source>
        <dbReference type="Proteomes" id="UP000289411"/>
    </source>
</evidence>
<sequence length="261" mass="28077">MSETRAAESRVAAVPAPDADAVVGGLVADGYAFVPGGAMRRLAEAAGGTDWPDYAASWDDLGPDRFMADGGTYRKRRFACFAVTAASLALKPPRPHFQTRDNNPLNGGVARTFEPVRDGIAFHPMNRALVATCLRVFEAATPAGAAPAAWHAEMHQFRIEARAGESGQPTPEGLHRDGVDWVLVMMVRRENVAEGQSTIADAERRPLRTETLAAPFDASLVDDRRVFHGVSPITARDPARPAFRDVLVLTFRADDASDGEA</sequence>
<dbReference type="Pfam" id="PF10014">
    <property type="entry name" value="2OG-Fe_Oxy_2"/>
    <property type="match status" value="1"/>
</dbReference>
<proteinExistence type="predicted"/>
<reference evidence="1 2" key="2">
    <citation type="submission" date="2019-02" db="EMBL/GenBank/DDBJ databases">
        <title>'Lichenibacterium ramalinii' gen. nov. sp. nov., 'Lichenibacterium minor' gen. nov. sp. nov.</title>
        <authorList>
            <person name="Pankratov T."/>
        </authorList>
    </citation>
    <scope>NUCLEOTIDE SEQUENCE [LARGE SCALE GENOMIC DNA]</scope>
    <source>
        <strain evidence="1 2">RmlP001</strain>
    </source>
</reference>
<name>A0A4Q2RH32_9HYPH</name>
<evidence type="ECO:0008006" key="3">
    <source>
        <dbReference type="Google" id="ProtNLM"/>
    </source>
</evidence>
<dbReference type="InterPro" id="IPR018724">
    <property type="entry name" value="2OG-Fe_dioxygenase"/>
</dbReference>